<dbReference type="GO" id="GO:0004174">
    <property type="term" value="F:electron-transferring-flavoprotein dehydrogenase activity"/>
    <property type="evidence" value="ECO:0007669"/>
    <property type="project" value="UniProtKB-UniRule"/>
</dbReference>
<reference evidence="8" key="1">
    <citation type="journal article" date="2020" name="Appl. Environ. Microbiol.">
        <title>Diazotrophic Anaeromyxobacter Isolates from Soils.</title>
        <authorList>
            <person name="Masuda Y."/>
            <person name="Yamanaka H."/>
            <person name="Xu Z.X."/>
            <person name="Shiratori Y."/>
            <person name="Aono T."/>
            <person name="Amachi S."/>
            <person name="Senoo K."/>
            <person name="Itoh H."/>
        </authorList>
    </citation>
    <scope>NUCLEOTIDE SEQUENCE [LARGE SCALE GENOMIC DNA]</scope>
    <source>
        <strain evidence="8">R267</strain>
    </source>
</reference>
<dbReference type="Gene3D" id="3.50.50.60">
    <property type="entry name" value="FAD/NAD(P)-binding domain"/>
    <property type="match status" value="1"/>
</dbReference>
<dbReference type="InterPro" id="IPR049398">
    <property type="entry name" value="ETF-QO/FixC_UQ-bd"/>
</dbReference>
<feature type="domain" description="4Fe-4S ferredoxin-type" evidence="6">
    <location>
        <begin position="579"/>
        <end position="607"/>
    </location>
</feature>
<evidence type="ECO:0000256" key="1">
    <source>
        <dbReference type="ARBA" id="ARBA00001974"/>
    </source>
</evidence>
<dbReference type="PANTHER" id="PTHR10617:SF107">
    <property type="entry name" value="ELECTRON TRANSFER FLAVOPROTEIN-UBIQUINONE OXIDOREDUCTASE, MITOCHONDRIAL"/>
    <property type="match status" value="1"/>
</dbReference>
<dbReference type="InterPro" id="IPR036188">
    <property type="entry name" value="FAD/NAD-bd_sf"/>
</dbReference>
<evidence type="ECO:0000313" key="7">
    <source>
        <dbReference type="EMBL" id="GEJ58366.1"/>
    </source>
</evidence>
<comment type="cofactor">
    <cofactor evidence="1 5">
        <name>FAD</name>
        <dbReference type="ChEBI" id="CHEBI:57692"/>
    </cofactor>
</comment>
<evidence type="ECO:0000259" key="6">
    <source>
        <dbReference type="PROSITE" id="PS51379"/>
    </source>
</evidence>
<keyword evidence="5" id="KW-0411">Iron-sulfur</keyword>
<dbReference type="RefSeq" id="WP_235969657.1">
    <property type="nucleotide sequence ID" value="NZ_BJTG01000007.1"/>
</dbReference>
<comment type="cofactor">
    <cofactor evidence="5">
        <name>[4Fe-4S] cluster</name>
        <dbReference type="ChEBI" id="CHEBI:49883"/>
    </cofactor>
    <text evidence="5">Binds 1 [4Fe-4S] cluster.</text>
</comment>
<keyword evidence="8" id="KW-1185">Reference proteome</keyword>
<dbReference type="PROSITE" id="PS51379">
    <property type="entry name" value="4FE4S_FER_2"/>
    <property type="match status" value="2"/>
</dbReference>
<dbReference type="AlphaFoldDB" id="A0A7I9VPM4"/>
<proteinExistence type="predicted"/>
<name>A0A7I9VPM4_9BACT</name>
<sequence>MSNAPDETSPQPDRQSMEVDIACVGFGPAMGGFLTTLARGLTNPDGTPAVESAVSPGLPPQVVCYERADGLGFGVSGVVTRARGLRQSFPDLDPAQIPMATAVKEEKVVYLLDPHGASRRSATLQAADATLQALRLVLPLRDHALELPYTPEFLHKRGGLVLSLGQLNQWVGEQLMAGGQVQLWPATPVDGPLVEGGKVTGVRLLDQGVQKDGRPDAGYVAGLDVRARLTVVADGPVGAVGRALDERFGLPEGHHQREWAVGMKVVVDLPEGCALPEGTVLHTIGYPEPEIFGFLYVHPGRVASVGIFVPSWMGSPVRTSYLYLQHFLQHPYLWKHLQGGKLRSWGAKSLQESGRRGEPQLVGDGFARIGEGSGTTNVLTGSGVDEAWTSGTLLAEGVLELLRAGKPFTKENLDAAYVARRRASWLEEEGRVAEKARDGFGRGFVTGLLGMALSGMTKGLVNLGSEPVPSHERFESLEEWYAGKIPGTEIDRLRAECKAKNTSLHAALMKAAGWPDIVYDGQLLVSHQDALLMGGKVQAPAGYADHVVFRQPAVCARCGSRTCIEICSAQAIAPGEPGQPPAFDREKCVHCGACLWNCTQVLEGETTNLAFRAGAGGLHSAEN</sequence>
<evidence type="ECO:0000256" key="5">
    <source>
        <dbReference type="RuleBase" id="RU366068"/>
    </source>
</evidence>
<keyword evidence="4 5" id="KW-0560">Oxidoreductase</keyword>
<keyword evidence="3 5" id="KW-0274">FAD</keyword>
<keyword evidence="5" id="KW-0249">Electron transport</keyword>
<keyword evidence="5" id="KW-0813">Transport</keyword>
<dbReference type="GO" id="GO:0051539">
    <property type="term" value="F:4 iron, 4 sulfur cluster binding"/>
    <property type="evidence" value="ECO:0007669"/>
    <property type="project" value="UniProtKB-UniRule"/>
</dbReference>
<accession>A0A7I9VPM4</accession>
<comment type="function">
    <text evidence="5">Accepts electrons from ETF and reduces ubiquinone.</text>
</comment>
<protein>
    <recommendedName>
        <fullName evidence="5">Electron transfer flavoprotein-ubiquinone oxidoreductase</fullName>
        <shortName evidence="5">ETF-QO</shortName>
        <ecNumber evidence="5">1.5.5.1</ecNumber>
    </recommendedName>
</protein>
<dbReference type="EMBL" id="BJTG01000007">
    <property type="protein sequence ID" value="GEJ58366.1"/>
    <property type="molecule type" value="Genomic_DNA"/>
</dbReference>
<dbReference type="SUPFAM" id="SSF54373">
    <property type="entry name" value="FAD-linked reductases, C-terminal domain"/>
    <property type="match status" value="1"/>
</dbReference>
<dbReference type="InterPro" id="IPR017896">
    <property type="entry name" value="4Fe4S_Fe-S-bd"/>
</dbReference>
<dbReference type="Proteomes" id="UP000503640">
    <property type="component" value="Unassembled WGS sequence"/>
</dbReference>
<dbReference type="SUPFAM" id="SSF46548">
    <property type="entry name" value="alpha-helical ferredoxin"/>
    <property type="match status" value="1"/>
</dbReference>
<keyword evidence="5" id="KW-0830">Ubiquinone</keyword>
<keyword evidence="5" id="KW-0408">Iron</keyword>
<gene>
    <name evidence="7" type="ORF">AMYX_31070</name>
</gene>
<feature type="domain" description="4Fe-4S ferredoxin-type" evidence="6">
    <location>
        <begin position="546"/>
        <end position="577"/>
    </location>
</feature>
<dbReference type="Gene3D" id="3.30.70.20">
    <property type="match status" value="1"/>
</dbReference>
<comment type="caution">
    <text evidence="7">The sequence shown here is derived from an EMBL/GenBank/DDBJ whole genome shotgun (WGS) entry which is preliminary data.</text>
</comment>
<keyword evidence="2 5" id="KW-0285">Flavoprotein</keyword>
<dbReference type="PANTHER" id="PTHR10617">
    <property type="entry name" value="ELECTRON TRANSFER FLAVOPROTEIN-UBIQUINONE OXIDOREDUCTASE"/>
    <property type="match status" value="1"/>
</dbReference>
<organism evidence="7 8">
    <name type="scientific">Anaeromyxobacter diazotrophicus</name>
    <dbReference type="NCBI Taxonomy" id="2590199"/>
    <lineage>
        <taxon>Bacteria</taxon>
        <taxon>Pseudomonadati</taxon>
        <taxon>Myxococcota</taxon>
        <taxon>Myxococcia</taxon>
        <taxon>Myxococcales</taxon>
        <taxon>Cystobacterineae</taxon>
        <taxon>Anaeromyxobacteraceae</taxon>
        <taxon>Anaeromyxobacter</taxon>
    </lineage>
</organism>
<dbReference type="EC" id="1.5.5.1" evidence="5"/>
<evidence type="ECO:0000256" key="3">
    <source>
        <dbReference type="ARBA" id="ARBA00022827"/>
    </source>
</evidence>
<keyword evidence="5" id="KW-0479">Metal-binding</keyword>
<dbReference type="Pfam" id="PF21162">
    <property type="entry name" value="ETFQO_UQ-bd"/>
    <property type="match status" value="1"/>
</dbReference>
<dbReference type="GO" id="GO:0046872">
    <property type="term" value="F:metal ion binding"/>
    <property type="evidence" value="ECO:0007669"/>
    <property type="project" value="UniProtKB-KW"/>
</dbReference>
<dbReference type="SUPFAM" id="SSF51905">
    <property type="entry name" value="FAD/NAD(P)-binding domain"/>
    <property type="match status" value="1"/>
</dbReference>
<dbReference type="InterPro" id="IPR040156">
    <property type="entry name" value="ETF-QO"/>
</dbReference>
<evidence type="ECO:0000313" key="8">
    <source>
        <dbReference type="Proteomes" id="UP000503640"/>
    </source>
</evidence>
<comment type="catalytic activity">
    <reaction evidence="5">
        <text>a ubiquinone + reduced [electron-transfer flavoprotein] = a ubiquinol + oxidized [electron-transfer flavoprotein] + H(+)</text>
        <dbReference type="Rhea" id="RHEA:24052"/>
        <dbReference type="Rhea" id="RHEA-COMP:9565"/>
        <dbReference type="Rhea" id="RHEA-COMP:9566"/>
        <dbReference type="Rhea" id="RHEA-COMP:10685"/>
        <dbReference type="Rhea" id="RHEA-COMP:10686"/>
        <dbReference type="ChEBI" id="CHEBI:15378"/>
        <dbReference type="ChEBI" id="CHEBI:16389"/>
        <dbReference type="ChEBI" id="CHEBI:17976"/>
        <dbReference type="ChEBI" id="CHEBI:57692"/>
        <dbReference type="ChEBI" id="CHEBI:58307"/>
        <dbReference type="EC" id="1.5.5.1"/>
    </reaction>
</comment>
<evidence type="ECO:0000256" key="4">
    <source>
        <dbReference type="ARBA" id="ARBA00023002"/>
    </source>
</evidence>
<evidence type="ECO:0000256" key="2">
    <source>
        <dbReference type="ARBA" id="ARBA00022630"/>
    </source>
</evidence>